<evidence type="ECO:0000256" key="2">
    <source>
        <dbReference type="ARBA" id="ARBA00006602"/>
    </source>
</evidence>
<name>A0ABQ5TGK8_9BACI</name>
<comment type="similarity">
    <text evidence="2">Belongs to the FliH family.</text>
</comment>
<accession>A0ABQ5TGK8</accession>
<evidence type="ECO:0000256" key="1">
    <source>
        <dbReference type="ARBA" id="ARBA00003041"/>
    </source>
</evidence>
<sequence length="245" mass="28335">MSNQTKQISIRSIESIVPKRLEPEQTEEVFIQNLQQKIQEEKKYLQSLQEKQNSLIQETKEKIATAQAQWQEEKKKLMKETKQVGYRDGYEHGKQEGYDSYKEKLIEVNNIVDATIKDYHSELDKSTETILGLSVLVAERIIENQLTEHPSQFLNIVKAAVHDIKGQPKVSIILHPTNYELVSTHKTELQRIIGKDSKLAIYVNEDLKETDCLIEHPFGQIEANIDSQLTKIREALMDFLMETKA</sequence>
<dbReference type="NCBIfam" id="TIGR03825">
    <property type="entry name" value="FliH_bacil"/>
    <property type="match status" value="1"/>
</dbReference>
<dbReference type="Proteomes" id="UP001275436">
    <property type="component" value="Unassembled WGS sequence"/>
</dbReference>
<dbReference type="Pfam" id="PF02108">
    <property type="entry name" value="FliH"/>
    <property type="match status" value="1"/>
</dbReference>
<dbReference type="PANTHER" id="PTHR34982:SF1">
    <property type="entry name" value="FLAGELLAR ASSEMBLY PROTEIN FLIH"/>
    <property type="match status" value="1"/>
</dbReference>
<keyword evidence="5" id="KW-0653">Protein transport</keyword>
<reference evidence="10 11" key="1">
    <citation type="submission" date="2023-02" db="EMBL/GenBank/DDBJ databases">
        <title>Oceanobacillus kimchii IFOP_LL358 isolated form Alexandrium catenella lab strain.</title>
        <authorList>
            <person name="Gajardo G."/>
            <person name="Ueki S."/>
            <person name="Maruyama F."/>
        </authorList>
    </citation>
    <scope>NUCLEOTIDE SEQUENCE [LARGE SCALE GENOMIC DNA]</scope>
    <source>
        <strain evidence="10 11">IFOP_LL358</strain>
    </source>
</reference>
<keyword evidence="11" id="KW-1185">Reference proteome</keyword>
<keyword evidence="3" id="KW-0813">Transport</keyword>
<evidence type="ECO:0000313" key="11">
    <source>
        <dbReference type="Proteomes" id="UP001275436"/>
    </source>
</evidence>
<keyword evidence="8" id="KW-0175">Coiled coil</keyword>
<dbReference type="InterPro" id="IPR018035">
    <property type="entry name" value="Flagellar_FliH/T3SS_HrpE"/>
</dbReference>
<protein>
    <recommendedName>
        <fullName evidence="7">Flagellar assembly protein FliH</fullName>
    </recommendedName>
</protein>
<dbReference type="EMBL" id="BSKO01000001">
    <property type="protein sequence ID" value="GLO65994.1"/>
    <property type="molecule type" value="Genomic_DNA"/>
</dbReference>
<dbReference type="RefSeq" id="WP_317957964.1">
    <property type="nucleotide sequence ID" value="NZ_BSKO01000001.1"/>
</dbReference>
<evidence type="ECO:0000256" key="8">
    <source>
        <dbReference type="SAM" id="Coils"/>
    </source>
</evidence>
<evidence type="ECO:0000256" key="7">
    <source>
        <dbReference type="NCBIfam" id="TIGR03825"/>
    </source>
</evidence>
<keyword evidence="4" id="KW-1005">Bacterial flagellum biogenesis</keyword>
<organism evidence="10 11">
    <name type="scientific">Oceanobacillus kimchii</name>
    <dbReference type="NCBI Taxonomy" id="746691"/>
    <lineage>
        <taxon>Bacteria</taxon>
        <taxon>Bacillati</taxon>
        <taxon>Bacillota</taxon>
        <taxon>Bacilli</taxon>
        <taxon>Bacillales</taxon>
        <taxon>Bacillaceae</taxon>
        <taxon>Oceanobacillus</taxon>
    </lineage>
</organism>
<evidence type="ECO:0000256" key="4">
    <source>
        <dbReference type="ARBA" id="ARBA00022795"/>
    </source>
</evidence>
<keyword evidence="6" id="KW-1006">Bacterial flagellum protein export</keyword>
<comment type="caution">
    <text evidence="10">The sequence shown here is derived from an EMBL/GenBank/DDBJ whole genome shotgun (WGS) entry which is preliminary data.</text>
</comment>
<evidence type="ECO:0000259" key="9">
    <source>
        <dbReference type="Pfam" id="PF02108"/>
    </source>
</evidence>
<dbReference type="InterPro" id="IPR051472">
    <property type="entry name" value="T3SS_Stator/FliH"/>
</dbReference>
<dbReference type="PANTHER" id="PTHR34982">
    <property type="entry name" value="YOP PROTEINS TRANSLOCATION PROTEIN L"/>
    <property type="match status" value="1"/>
</dbReference>
<comment type="function">
    <text evidence="1">Needed for flagellar regrowth and assembly.</text>
</comment>
<evidence type="ECO:0000256" key="5">
    <source>
        <dbReference type="ARBA" id="ARBA00022927"/>
    </source>
</evidence>
<dbReference type="InterPro" id="IPR022524">
    <property type="entry name" value="FliH_Bacilli"/>
</dbReference>
<feature type="coiled-coil region" evidence="8">
    <location>
        <begin position="31"/>
        <end position="80"/>
    </location>
</feature>
<evidence type="ECO:0000256" key="3">
    <source>
        <dbReference type="ARBA" id="ARBA00022448"/>
    </source>
</evidence>
<gene>
    <name evidence="10" type="ORF">MACH08_17780</name>
</gene>
<feature type="domain" description="Flagellar assembly protein FliH/Type III secretion system HrpE" evidence="9">
    <location>
        <begin position="117"/>
        <end position="232"/>
    </location>
</feature>
<evidence type="ECO:0000256" key="6">
    <source>
        <dbReference type="ARBA" id="ARBA00023225"/>
    </source>
</evidence>
<proteinExistence type="inferred from homology"/>
<evidence type="ECO:0000313" key="10">
    <source>
        <dbReference type="EMBL" id="GLO65994.1"/>
    </source>
</evidence>